<keyword evidence="3" id="KW-1185">Reference proteome</keyword>
<comment type="caution">
    <text evidence="2">The sequence shown here is derived from an EMBL/GenBank/DDBJ whole genome shotgun (WGS) entry which is preliminary data.</text>
</comment>
<protein>
    <submittedName>
        <fullName evidence="2">Uncharacterized protein</fullName>
    </submittedName>
</protein>
<feature type="region of interest" description="Disordered" evidence="1">
    <location>
        <begin position="55"/>
        <end position="74"/>
    </location>
</feature>
<dbReference type="EMBL" id="BAABKQ010000001">
    <property type="protein sequence ID" value="GAA4806135.1"/>
    <property type="molecule type" value="Genomic_DNA"/>
</dbReference>
<sequence length="129" mass="13737">MFATGCSSAQTSDSVSTASPLPSDAYAPLTDYPDQVIVYRPGMLDTSLTVDDVPQWPGPDPSEFLENPRAGDITSGESGWLSGQEAHTVYDAALEHDALLQEGQEPDELTGALWAAEGDVQWLVVEPQG</sequence>
<organism evidence="2 3">
    <name type="scientific">Tomitella cavernea</name>
    <dbReference type="NCBI Taxonomy" id="1387982"/>
    <lineage>
        <taxon>Bacteria</taxon>
        <taxon>Bacillati</taxon>
        <taxon>Actinomycetota</taxon>
        <taxon>Actinomycetes</taxon>
        <taxon>Mycobacteriales</taxon>
        <taxon>Tomitella</taxon>
    </lineage>
</organism>
<gene>
    <name evidence="2" type="ORF">GCM10023353_06520</name>
</gene>
<feature type="region of interest" description="Disordered" evidence="1">
    <location>
        <begin position="1"/>
        <end position="29"/>
    </location>
</feature>
<evidence type="ECO:0000313" key="2">
    <source>
        <dbReference type="EMBL" id="GAA4806135.1"/>
    </source>
</evidence>
<proteinExistence type="predicted"/>
<name>A0ABP9CAV2_9ACTN</name>
<evidence type="ECO:0000256" key="1">
    <source>
        <dbReference type="SAM" id="MobiDB-lite"/>
    </source>
</evidence>
<feature type="compositionally biased region" description="Polar residues" evidence="1">
    <location>
        <begin position="1"/>
        <end position="20"/>
    </location>
</feature>
<reference evidence="3" key="1">
    <citation type="journal article" date="2019" name="Int. J. Syst. Evol. Microbiol.">
        <title>The Global Catalogue of Microorganisms (GCM) 10K type strain sequencing project: providing services to taxonomists for standard genome sequencing and annotation.</title>
        <authorList>
            <consortium name="The Broad Institute Genomics Platform"/>
            <consortium name="The Broad Institute Genome Sequencing Center for Infectious Disease"/>
            <person name="Wu L."/>
            <person name="Ma J."/>
        </authorList>
    </citation>
    <scope>NUCLEOTIDE SEQUENCE [LARGE SCALE GENOMIC DNA]</scope>
    <source>
        <strain evidence="3">JCM 18542</strain>
    </source>
</reference>
<dbReference type="Proteomes" id="UP001500839">
    <property type="component" value="Unassembled WGS sequence"/>
</dbReference>
<accession>A0ABP9CAV2</accession>
<evidence type="ECO:0000313" key="3">
    <source>
        <dbReference type="Proteomes" id="UP001500839"/>
    </source>
</evidence>